<comment type="subcellular location">
    <subcellularLocation>
        <location evidence="1">Secreted</location>
        <location evidence="1">Extracellular space</location>
    </subcellularLocation>
</comment>
<keyword evidence="2 8" id="KW-0645">Protease</keyword>
<dbReference type="GO" id="GO:0046872">
    <property type="term" value="F:metal ion binding"/>
    <property type="evidence" value="ECO:0007669"/>
    <property type="project" value="UniProtKB-UniRule"/>
</dbReference>
<dbReference type="SUPFAM" id="SSF52743">
    <property type="entry name" value="Subtilisin-like"/>
    <property type="match status" value="1"/>
</dbReference>
<dbReference type="AlphaFoldDB" id="A0AAW0BG75"/>
<evidence type="ECO:0000313" key="11">
    <source>
        <dbReference type="EMBL" id="KAK7024896.1"/>
    </source>
</evidence>
<dbReference type="SMART" id="SM00944">
    <property type="entry name" value="Pro-kuma_activ"/>
    <property type="match status" value="1"/>
</dbReference>
<feature type="binding site" evidence="8">
    <location>
        <position position="556"/>
    </location>
    <ligand>
        <name>Ca(2+)</name>
        <dbReference type="ChEBI" id="CHEBI:29108"/>
    </ligand>
</feature>
<evidence type="ECO:0000256" key="5">
    <source>
        <dbReference type="ARBA" id="ARBA00022825"/>
    </source>
</evidence>
<evidence type="ECO:0000256" key="7">
    <source>
        <dbReference type="ARBA" id="ARBA00023145"/>
    </source>
</evidence>
<feature type="active site" description="Charge relay system" evidence="8">
    <location>
        <position position="492"/>
    </location>
</feature>
<evidence type="ECO:0000256" key="2">
    <source>
        <dbReference type="ARBA" id="ARBA00022670"/>
    </source>
</evidence>
<dbReference type="Proteomes" id="UP001362999">
    <property type="component" value="Unassembled WGS sequence"/>
</dbReference>
<evidence type="ECO:0000313" key="12">
    <source>
        <dbReference type="Proteomes" id="UP001362999"/>
    </source>
</evidence>
<dbReference type="PROSITE" id="PS00138">
    <property type="entry name" value="SUBTILASE_SER"/>
    <property type="match status" value="1"/>
</dbReference>
<feature type="domain" description="Peptidase S53" evidence="10">
    <location>
        <begin position="210"/>
        <end position="575"/>
    </location>
</feature>
<evidence type="ECO:0000256" key="9">
    <source>
        <dbReference type="SAM" id="SignalP"/>
    </source>
</evidence>
<evidence type="ECO:0000256" key="4">
    <source>
        <dbReference type="ARBA" id="ARBA00022801"/>
    </source>
</evidence>
<feature type="active site" description="Charge relay system" evidence="8">
    <location>
        <position position="290"/>
    </location>
</feature>
<dbReference type="InterPro" id="IPR015366">
    <property type="entry name" value="S53_propep"/>
</dbReference>
<keyword evidence="4 8" id="KW-0378">Hydrolase</keyword>
<dbReference type="GO" id="GO:0004252">
    <property type="term" value="F:serine-type endopeptidase activity"/>
    <property type="evidence" value="ECO:0007669"/>
    <property type="project" value="UniProtKB-UniRule"/>
</dbReference>
<keyword evidence="3 8" id="KW-0479">Metal-binding</keyword>
<proteinExistence type="predicted"/>
<dbReference type="InterPro" id="IPR023828">
    <property type="entry name" value="Peptidase_S8_Ser-AS"/>
</dbReference>
<dbReference type="EMBL" id="JAWWNJ010000034">
    <property type="protein sequence ID" value="KAK7024896.1"/>
    <property type="molecule type" value="Genomic_DNA"/>
</dbReference>
<evidence type="ECO:0000256" key="6">
    <source>
        <dbReference type="ARBA" id="ARBA00022837"/>
    </source>
</evidence>
<keyword evidence="5 8" id="KW-0720">Serine protease</keyword>
<comment type="cofactor">
    <cofactor evidence="8">
        <name>Ca(2+)</name>
        <dbReference type="ChEBI" id="CHEBI:29108"/>
    </cofactor>
    <text evidence="8">Binds 1 Ca(2+) ion per subunit.</text>
</comment>
<dbReference type="PROSITE" id="PS51695">
    <property type="entry name" value="SEDOLISIN"/>
    <property type="match status" value="1"/>
</dbReference>
<protein>
    <submittedName>
        <fullName evidence="11">Serine protease S53</fullName>
    </submittedName>
</protein>
<dbReference type="PANTHER" id="PTHR14218:SF15">
    <property type="entry name" value="TRIPEPTIDYL-PEPTIDASE 1"/>
    <property type="match status" value="1"/>
</dbReference>
<organism evidence="11 12">
    <name type="scientific">Favolaschia claudopus</name>
    <dbReference type="NCBI Taxonomy" id="2862362"/>
    <lineage>
        <taxon>Eukaryota</taxon>
        <taxon>Fungi</taxon>
        <taxon>Dikarya</taxon>
        <taxon>Basidiomycota</taxon>
        <taxon>Agaricomycotina</taxon>
        <taxon>Agaricomycetes</taxon>
        <taxon>Agaricomycetidae</taxon>
        <taxon>Agaricales</taxon>
        <taxon>Marasmiineae</taxon>
        <taxon>Mycenaceae</taxon>
        <taxon>Favolaschia</taxon>
    </lineage>
</organism>
<gene>
    <name evidence="11" type="ORF">R3P38DRAFT_3269646</name>
</gene>
<dbReference type="PANTHER" id="PTHR14218">
    <property type="entry name" value="PROTEASE S8 TRIPEPTIDYL PEPTIDASE I CLN2"/>
    <property type="match status" value="1"/>
</dbReference>
<dbReference type="Pfam" id="PF09286">
    <property type="entry name" value="Pro-kuma_activ"/>
    <property type="match status" value="1"/>
</dbReference>
<dbReference type="GO" id="GO:0008240">
    <property type="term" value="F:tripeptidyl-peptidase activity"/>
    <property type="evidence" value="ECO:0007669"/>
    <property type="project" value="TreeGrafter"/>
</dbReference>
<sequence>MRLSSLFTLATAVATIHANPMGRRAMAVHESVSAVPSGFAHAGSISPNQEITLRIQLAQSDIAGLQAKTYAVSDPTNELYGQHLTVEEVAKFVRPSAVTVSAVSEWLSEHGITAKTVSPAGDLLEITVPISKANALLGAQFNAFKHVESGKTSIRTLSYSVPASLQQHINFVHPTVAFVPPLHGVPAIKAVEVKRSAPTADAVPASCASVANPSCIQQIYGLPTAKATNSAENTIGVAGYIEQYANFADLALFLRNLRPDLVGANFSVVSIDGGINDQTQSNAGIEANLDVEMTVGLAGGVPTTFITVGEDFQDDVDGFIDIVNSILNTPVESRPTVLTTSYGFNERDLPRSLAVGICDAYTQLASVGISVLFASGDGGVGGVQSVQCTTFGSRVFLGSPPHPAVALSSPQSAEALASPPQTAAALSGGGFSNYFGIPDYQAADVAAYISSIGTQYDGLYNKTGRGIPDVALQALNVEIAWEGSFWLVGGTSCASPIFAAMIALVNDRLIAAGKPVLGFLNPFLYSPAGRATFTDVTSGNNPGCNTNGFSASAGWDPVTGLGTPNFDLLLSALGV</sequence>
<dbReference type="InterPro" id="IPR030400">
    <property type="entry name" value="Sedolisin_dom"/>
</dbReference>
<accession>A0AAW0BG75</accession>
<comment type="caution">
    <text evidence="11">The sequence shown here is derived from an EMBL/GenBank/DDBJ whole genome shotgun (WGS) entry which is preliminary data.</text>
</comment>
<dbReference type="GO" id="GO:0005576">
    <property type="term" value="C:extracellular region"/>
    <property type="evidence" value="ECO:0007669"/>
    <property type="project" value="UniProtKB-SubCell"/>
</dbReference>
<keyword evidence="12" id="KW-1185">Reference proteome</keyword>
<dbReference type="GO" id="GO:0006508">
    <property type="term" value="P:proteolysis"/>
    <property type="evidence" value="ECO:0007669"/>
    <property type="project" value="UniProtKB-KW"/>
</dbReference>
<evidence type="ECO:0000256" key="3">
    <source>
        <dbReference type="ARBA" id="ARBA00022723"/>
    </source>
</evidence>
<feature type="binding site" evidence="8">
    <location>
        <position position="554"/>
    </location>
    <ligand>
        <name>Ca(2+)</name>
        <dbReference type="ChEBI" id="CHEBI:29108"/>
    </ligand>
</feature>
<feature type="signal peptide" evidence="9">
    <location>
        <begin position="1"/>
        <end position="18"/>
    </location>
</feature>
<dbReference type="Gene3D" id="3.40.50.200">
    <property type="entry name" value="Peptidase S8/S53 domain"/>
    <property type="match status" value="1"/>
</dbReference>
<dbReference type="InterPro" id="IPR036852">
    <property type="entry name" value="Peptidase_S8/S53_dom_sf"/>
</dbReference>
<dbReference type="SUPFAM" id="SSF54897">
    <property type="entry name" value="Protease propeptides/inhibitors"/>
    <property type="match status" value="1"/>
</dbReference>
<feature type="chain" id="PRO_5043463184" evidence="9">
    <location>
        <begin position="19"/>
        <end position="575"/>
    </location>
</feature>
<feature type="active site" description="Charge relay system" evidence="8">
    <location>
        <position position="286"/>
    </location>
</feature>
<dbReference type="InterPro" id="IPR050819">
    <property type="entry name" value="Tripeptidyl-peptidase_I"/>
</dbReference>
<name>A0AAW0BG75_9AGAR</name>
<dbReference type="CDD" id="cd04056">
    <property type="entry name" value="Peptidases_S53"/>
    <property type="match status" value="1"/>
</dbReference>
<feature type="binding site" evidence="8">
    <location>
        <position position="536"/>
    </location>
    <ligand>
        <name>Ca(2+)</name>
        <dbReference type="ChEBI" id="CHEBI:29108"/>
    </ligand>
</feature>
<evidence type="ECO:0000256" key="1">
    <source>
        <dbReference type="ARBA" id="ARBA00004239"/>
    </source>
</evidence>
<keyword evidence="7" id="KW-0865">Zymogen</keyword>
<keyword evidence="6 8" id="KW-0106">Calcium</keyword>
<keyword evidence="9" id="KW-0732">Signal</keyword>
<feature type="binding site" evidence="8">
    <location>
        <position position="535"/>
    </location>
    <ligand>
        <name>Ca(2+)</name>
        <dbReference type="ChEBI" id="CHEBI:29108"/>
    </ligand>
</feature>
<evidence type="ECO:0000256" key="8">
    <source>
        <dbReference type="PROSITE-ProRule" id="PRU01032"/>
    </source>
</evidence>
<reference evidence="11 12" key="1">
    <citation type="journal article" date="2024" name="J Genomics">
        <title>Draft genome sequencing and assembly of Favolaschia claudopus CIRM-BRFM 2984 isolated from oak limbs.</title>
        <authorList>
            <person name="Navarro D."/>
            <person name="Drula E."/>
            <person name="Chaduli D."/>
            <person name="Cazenave R."/>
            <person name="Ahrendt S."/>
            <person name="Wang J."/>
            <person name="Lipzen A."/>
            <person name="Daum C."/>
            <person name="Barry K."/>
            <person name="Grigoriev I.V."/>
            <person name="Favel A."/>
            <person name="Rosso M.N."/>
            <person name="Martin F."/>
        </authorList>
    </citation>
    <scope>NUCLEOTIDE SEQUENCE [LARGE SCALE GENOMIC DNA]</scope>
    <source>
        <strain evidence="11 12">CIRM-BRFM 2984</strain>
    </source>
</reference>
<evidence type="ECO:0000259" key="10">
    <source>
        <dbReference type="PROSITE" id="PS51695"/>
    </source>
</evidence>
<dbReference type="CDD" id="cd11377">
    <property type="entry name" value="Pro-peptidase_S53"/>
    <property type="match status" value="1"/>
</dbReference>